<reference evidence="5" key="2">
    <citation type="journal article" date="2017" name="Nat. Plants">
        <title>The Aegilops tauschii genome reveals multiple impacts of transposons.</title>
        <authorList>
            <person name="Zhao G."/>
            <person name="Zou C."/>
            <person name="Li K."/>
            <person name="Wang K."/>
            <person name="Li T."/>
            <person name="Gao L."/>
            <person name="Zhang X."/>
            <person name="Wang H."/>
            <person name="Yang Z."/>
            <person name="Liu X."/>
            <person name="Jiang W."/>
            <person name="Mao L."/>
            <person name="Kong X."/>
            <person name="Jiao Y."/>
            <person name="Jia J."/>
        </authorList>
    </citation>
    <scope>NUCLEOTIDE SEQUENCE [LARGE SCALE GENOMIC DNA]</scope>
    <source>
        <strain evidence="5">cv. AL8/78</strain>
    </source>
</reference>
<dbReference type="InterPro" id="IPR054726">
    <property type="entry name" value="Ubiq_DUF569-assoc"/>
</dbReference>
<sequence length="329" mass="36900">TNSFRFSSSPPRRSPKKPRTHPPHRAAPTVSALQRRPRQMEHLQDGHYVRLRSRVHGTYLHADEDGHGVSLHHRRDSMNAAWAVHLYHQGNADALAQHMLLYSAAYGRYLVATNAPAPLGHRGRRVEQRNYDDQEEEAIRWEPVAVGADSGNDVLLRNVAGRHLRNGAWRYLRANGRYIHTGASVDAFDNFSTKMHWVVEPIPVRAAMPLLRPPTRVRLPFTRRVITVLPMPSRVIVYVRAGADGSRIARGAFVFEGNSVFDLRETLIRRLEATMGVSDVAMCVEAGTFGRPTPLVVDLPRSRQNLHILVFAVGTPAHAGVRYPDVDAV</sequence>
<evidence type="ECO:0000313" key="4">
    <source>
        <dbReference type="EnsemblPlants" id="AET7Gv20292200.1"/>
    </source>
</evidence>
<reference evidence="5" key="1">
    <citation type="journal article" date="2014" name="Science">
        <title>Ancient hybridizations among the ancestral genomes of bread wheat.</title>
        <authorList>
            <consortium name="International Wheat Genome Sequencing Consortium,"/>
            <person name="Marcussen T."/>
            <person name="Sandve S.R."/>
            <person name="Heier L."/>
            <person name="Spannagl M."/>
            <person name="Pfeifer M."/>
            <person name="Jakobsen K.S."/>
            <person name="Wulff B.B."/>
            <person name="Steuernagel B."/>
            <person name="Mayer K.F."/>
            <person name="Olsen O.A."/>
        </authorList>
    </citation>
    <scope>NUCLEOTIDE SEQUENCE [LARGE SCALE GENOMIC DNA]</scope>
    <source>
        <strain evidence="5">cv. AL8/78</strain>
    </source>
</reference>
<dbReference type="STRING" id="200361.A0A453QRP9"/>
<protein>
    <submittedName>
        <fullName evidence="4">Uncharacterized protein</fullName>
    </submittedName>
</protein>
<reference evidence="4" key="4">
    <citation type="submission" date="2019-03" db="UniProtKB">
        <authorList>
            <consortium name="EnsemblPlants"/>
        </authorList>
    </citation>
    <scope>IDENTIFICATION</scope>
</reference>
<evidence type="ECO:0000259" key="2">
    <source>
        <dbReference type="Pfam" id="PF04601"/>
    </source>
</evidence>
<dbReference type="CDD" id="cd23340">
    <property type="entry name" value="beta-trefoil_FSCN_ACP-like"/>
    <property type="match status" value="1"/>
</dbReference>
<dbReference type="Proteomes" id="UP000015105">
    <property type="component" value="Chromosome 7D"/>
</dbReference>
<dbReference type="InterPro" id="IPR008999">
    <property type="entry name" value="Actin-crosslinking"/>
</dbReference>
<organism evidence="4 5">
    <name type="scientific">Aegilops tauschii subsp. strangulata</name>
    <name type="common">Goatgrass</name>
    <dbReference type="NCBI Taxonomy" id="200361"/>
    <lineage>
        <taxon>Eukaryota</taxon>
        <taxon>Viridiplantae</taxon>
        <taxon>Streptophyta</taxon>
        <taxon>Embryophyta</taxon>
        <taxon>Tracheophyta</taxon>
        <taxon>Spermatophyta</taxon>
        <taxon>Magnoliopsida</taxon>
        <taxon>Liliopsida</taxon>
        <taxon>Poales</taxon>
        <taxon>Poaceae</taxon>
        <taxon>BOP clade</taxon>
        <taxon>Pooideae</taxon>
        <taxon>Triticodae</taxon>
        <taxon>Triticeae</taxon>
        <taxon>Triticinae</taxon>
        <taxon>Aegilops</taxon>
    </lineage>
</organism>
<evidence type="ECO:0000259" key="3">
    <source>
        <dbReference type="Pfam" id="PF22932"/>
    </source>
</evidence>
<proteinExistence type="predicted"/>
<feature type="region of interest" description="Disordered" evidence="1">
    <location>
        <begin position="1"/>
        <end position="39"/>
    </location>
</feature>
<accession>A0A453QRP9</accession>
<feature type="compositionally biased region" description="Basic residues" evidence="1">
    <location>
        <begin position="13"/>
        <end position="24"/>
    </location>
</feature>
<reference evidence="4" key="5">
    <citation type="journal article" date="2021" name="G3 (Bethesda)">
        <title>Aegilops tauschii genome assembly Aet v5.0 features greater sequence contiguity and improved annotation.</title>
        <authorList>
            <person name="Wang L."/>
            <person name="Zhu T."/>
            <person name="Rodriguez J.C."/>
            <person name="Deal K.R."/>
            <person name="Dubcovsky J."/>
            <person name="McGuire P.E."/>
            <person name="Lux T."/>
            <person name="Spannagl M."/>
            <person name="Mayer K.F.X."/>
            <person name="Baldrich P."/>
            <person name="Meyers B.C."/>
            <person name="Huo N."/>
            <person name="Gu Y.Q."/>
            <person name="Zhou H."/>
            <person name="Devos K.M."/>
            <person name="Bennetzen J.L."/>
            <person name="Unver T."/>
            <person name="Budak H."/>
            <person name="Gulick P.J."/>
            <person name="Galiba G."/>
            <person name="Kalapos B."/>
            <person name="Nelson D.R."/>
            <person name="Li P."/>
            <person name="You F.M."/>
            <person name="Luo M.C."/>
            <person name="Dvorak J."/>
        </authorList>
    </citation>
    <scope>NUCLEOTIDE SEQUENCE [LARGE SCALE GENOMIC DNA]</scope>
    <source>
        <strain evidence="4">cv. AL8/78</strain>
    </source>
</reference>
<dbReference type="AlphaFoldDB" id="A0A453QRP9"/>
<feature type="domain" description="DUF569" evidence="2">
    <location>
        <begin position="40"/>
        <end position="166"/>
    </location>
</feature>
<keyword evidence="5" id="KW-1185">Reference proteome</keyword>
<dbReference type="Pfam" id="PF04601">
    <property type="entry name" value="DUF569"/>
    <property type="match status" value="1"/>
</dbReference>
<evidence type="ECO:0000256" key="1">
    <source>
        <dbReference type="SAM" id="MobiDB-lite"/>
    </source>
</evidence>
<name>A0A453QRP9_AEGTS</name>
<evidence type="ECO:0000313" key="5">
    <source>
        <dbReference type="Proteomes" id="UP000015105"/>
    </source>
</evidence>
<dbReference type="Pfam" id="PF22932">
    <property type="entry name" value="Ubiq_DUF_assoc"/>
    <property type="match status" value="1"/>
</dbReference>
<dbReference type="PANTHER" id="PTHR31205">
    <property type="entry name" value="ACTIN CROSS-LINKING PROTEIN (DUF569)"/>
    <property type="match status" value="1"/>
</dbReference>
<dbReference type="InterPro" id="IPR007679">
    <property type="entry name" value="DUF569"/>
</dbReference>
<dbReference type="PANTHER" id="PTHR31205:SF80">
    <property type="entry name" value="DUF569 DOMAIN-CONTAINING PROTEIN"/>
    <property type="match status" value="1"/>
</dbReference>
<reference evidence="4" key="3">
    <citation type="journal article" date="2017" name="Nature">
        <title>Genome sequence of the progenitor of the wheat D genome Aegilops tauschii.</title>
        <authorList>
            <person name="Luo M.C."/>
            <person name="Gu Y.Q."/>
            <person name="Puiu D."/>
            <person name="Wang H."/>
            <person name="Twardziok S.O."/>
            <person name="Deal K.R."/>
            <person name="Huo N."/>
            <person name="Zhu T."/>
            <person name="Wang L."/>
            <person name="Wang Y."/>
            <person name="McGuire P.E."/>
            <person name="Liu S."/>
            <person name="Long H."/>
            <person name="Ramasamy R.K."/>
            <person name="Rodriguez J.C."/>
            <person name="Van S.L."/>
            <person name="Yuan L."/>
            <person name="Wang Z."/>
            <person name="Xia Z."/>
            <person name="Xiao L."/>
            <person name="Anderson O.D."/>
            <person name="Ouyang S."/>
            <person name="Liang Y."/>
            <person name="Zimin A.V."/>
            <person name="Pertea G."/>
            <person name="Qi P."/>
            <person name="Bennetzen J.L."/>
            <person name="Dai X."/>
            <person name="Dawson M.W."/>
            <person name="Muller H.G."/>
            <person name="Kugler K."/>
            <person name="Rivarola-Duarte L."/>
            <person name="Spannagl M."/>
            <person name="Mayer K.F.X."/>
            <person name="Lu F.H."/>
            <person name="Bevan M.W."/>
            <person name="Leroy P."/>
            <person name="Li P."/>
            <person name="You F.M."/>
            <person name="Sun Q."/>
            <person name="Liu Z."/>
            <person name="Lyons E."/>
            <person name="Wicker T."/>
            <person name="Salzberg S.L."/>
            <person name="Devos K.M."/>
            <person name="Dvorak J."/>
        </authorList>
    </citation>
    <scope>NUCLEOTIDE SEQUENCE [LARGE SCALE GENOMIC DNA]</scope>
    <source>
        <strain evidence="4">cv. AL8/78</strain>
    </source>
</reference>
<dbReference type="Gramene" id="AET7Gv20292200.1">
    <property type="protein sequence ID" value="AET7Gv20292200.1"/>
    <property type="gene ID" value="AET7Gv20292200"/>
</dbReference>
<dbReference type="SUPFAM" id="SSF50405">
    <property type="entry name" value="Actin-crosslinking proteins"/>
    <property type="match status" value="1"/>
</dbReference>
<feature type="domain" description="DUF569" evidence="3">
    <location>
        <begin position="233"/>
        <end position="311"/>
    </location>
</feature>
<dbReference type="EnsemblPlants" id="AET7Gv20292200.1">
    <property type="protein sequence ID" value="AET7Gv20292200.1"/>
    <property type="gene ID" value="AET7Gv20292200"/>
</dbReference>
<feature type="compositionally biased region" description="Low complexity" evidence="1">
    <location>
        <begin position="1"/>
        <end position="11"/>
    </location>
</feature>